<evidence type="ECO:0000256" key="1">
    <source>
        <dbReference type="SAM" id="SignalP"/>
    </source>
</evidence>
<gene>
    <name evidence="2" type="ORF">HBF25_16840</name>
</gene>
<evidence type="ECO:0000313" key="3">
    <source>
        <dbReference type="Proteomes" id="UP000490980"/>
    </source>
</evidence>
<keyword evidence="3" id="KW-1185">Reference proteome</keyword>
<dbReference type="PROSITE" id="PS51257">
    <property type="entry name" value="PROKAR_LIPOPROTEIN"/>
    <property type="match status" value="1"/>
</dbReference>
<feature type="chain" id="PRO_5030955066" description="Lipoprotein" evidence="1">
    <location>
        <begin position="23"/>
        <end position="137"/>
    </location>
</feature>
<dbReference type="RefSeq" id="WP_166950438.1">
    <property type="nucleotide sequence ID" value="NZ_JAARLZ010000010.1"/>
</dbReference>
<organism evidence="2 3">
    <name type="scientific">Luteibacter anthropi</name>
    <dbReference type="NCBI Taxonomy" id="564369"/>
    <lineage>
        <taxon>Bacteria</taxon>
        <taxon>Pseudomonadati</taxon>
        <taxon>Pseudomonadota</taxon>
        <taxon>Gammaproteobacteria</taxon>
        <taxon>Lysobacterales</taxon>
        <taxon>Rhodanobacteraceae</taxon>
        <taxon>Luteibacter</taxon>
    </lineage>
</organism>
<name>A0A7X5UCR3_9GAMM</name>
<evidence type="ECO:0008006" key="4">
    <source>
        <dbReference type="Google" id="ProtNLM"/>
    </source>
</evidence>
<dbReference type="EMBL" id="JAARLZ010000010">
    <property type="protein sequence ID" value="NII08053.1"/>
    <property type="molecule type" value="Genomic_DNA"/>
</dbReference>
<dbReference type="Proteomes" id="UP000490980">
    <property type="component" value="Unassembled WGS sequence"/>
</dbReference>
<reference evidence="2 3" key="1">
    <citation type="submission" date="2020-03" db="EMBL/GenBank/DDBJ databases">
        <authorList>
            <person name="Lai Q."/>
        </authorList>
    </citation>
    <scope>NUCLEOTIDE SEQUENCE [LARGE SCALE GENOMIC DNA]</scope>
    <source>
        <strain evidence="2 3">CCUG 25036</strain>
    </source>
</reference>
<keyword evidence="1" id="KW-0732">Signal</keyword>
<feature type="signal peptide" evidence="1">
    <location>
        <begin position="1"/>
        <end position="22"/>
    </location>
</feature>
<protein>
    <recommendedName>
        <fullName evidence="4">Lipoprotein</fullName>
    </recommendedName>
</protein>
<accession>A0A7X5UCR3</accession>
<dbReference type="AlphaFoldDB" id="A0A7X5UCR3"/>
<proteinExistence type="predicted"/>
<evidence type="ECO:0000313" key="2">
    <source>
        <dbReference type="EMBL" id="NII08053.1"/>
    </source>
</evidence>
<sequence length="137" mass="15237">MRRIVLPVLVAALALLAGCASDKRSDSLTTTLMRYGSAIRWGDFTTAQAFVDPDYAAAHPLSSIEQSRLAQLRVTSYDEGGGPQAEGKNEVVQVVQVSVVNLNTQAERSIVDRQRWHYDSEKNRWYLMTGLPDFSPH</sequence>
<comment type="caution">
    <text evidence="2">The sequence shown here is derived from an EMBL/GenBank/DDBJ whole genome shotgun (WGS) entry which is preliminary data.</text>
</comment>